<dbReference type="AlphaFoldDB" id="A0A3B5KTJ0"/>
<evidence type="ECO:0000256" key="13">
    <source>
        <dbReference type="SAM" id="MobiDB-lite"/>
    </source>
</evidence>
<dbReference type="GO" id="GO:0045202">
    <property type="term" value="C:synapse"/>
    <property type="evidence" value="ECO:0007669"/>
    <property type="project" value="TreeGrafter"/>
</dbReference>
<keyword evidence="10 12" id="KW-0449">Lipoprotein</keyword>
<dbReference type="GO" id="GO:0005886">
    <property type="term" value="C:plasma membrane"/>
    <property type="evidence" value="ECO:0007669"/>
    <property type="project" value="UniProtKB-SubCell"/>
</dbReference>
<evidence type="ECO:0000256" key="1">
    <source>
        <dbReference type="ARBA" id="ARBA00004609"/>
    </source>
</evidence>
<evidence type="ECO:0000256" key="9">
    <source>
        <dbReference type="ARBA" id="ARBA00023207"/>
    </source>
</evidence>
<comment type="function">
    <text evidence="12">Cell surface proteoglycan.</text>
</comment>
<protein>
    <submittedName>
        <fullName evidence="14">Uncharacterized protein</fullName>
    </submittedName>
</protein>
<dbReference type="Pfam" id="PF01153">
    <property type="entry name" value="Glypican"/>
    <property type="match status" value="2"/>
</dbReference>
<evidence type="ECO:0000256" key="7">
    <source>
        <dbReference type="ARBA" id="ARBA00023136"/>
    </source>
</evidence>
<organism evidence="14 15">
    <name type="scientific">Xiphophorus couchianus</name>
    <name type="common">Monterrey platyfish</name>
    <dbReference type="NCBI Taxonomy" id="32473"/>
    <lineage>
        <taxon>Eukaryota</taxon>
        <taxon>Metazoa</taxon>
        <taxon>Chordata</taxon>
        <taxon>Craniata</taxon>
        <taxon>Vertebrata</taxon>
        <taxon>Euteleostomi</taxon>
        <taxon>Actinopterygii</taxon>
        <taxon>Neopterygii</taxon>
        <taxon>Teleostei</taxon>
        <taxon>Neoteleostei</taxon>
        <taxon>Acanthomorphata</taxon>
        <taxon>Ovalentaria</taxon>
        <taxon>Atherinomorphae</taxon>
        <taxon>Cyprinodontiformes</taxon>
        <taxon>Poeciliidae</taxon>
        <taxon>Poeciliinae</taxon>
        <taxon>Xiphophorus</taxon>
    </lineage>
</organism>
<keyword evidence="3" id="KW-1003">Cell membrane</keyword>
<dbReference type="GO" id="GO:0098552">
    <property type="term" value="C:side of membrane"/>
    <property type="evidence" value="ECO:0007669"/>
    <property type="project" value="UniProtKB-KW"/>
</dbReference>
<comment type="subcellular location">
    <subcellularLocation>
        <location evidence="1 12">Cell membrane</location>
        <topology evidence="1 12">Lipid-anchor</topology>
        <topology evidence="1 12">GPI-anchor</topology>
    </subcellularLocation>
</comment>
<dbReference type="GeneTree" id="ENSGT01050000244897"/>
<evidence type="ECO:0000256" key="2">
    <source>
        <dbReference type="ARBA" id="ARBA00010260"/>
    </source>
</evidence>
<accession>A0A3B5KTJ0</accession>
<keyword evidence="5" id="KW-0732">Signal</keyword>
<comment type="similarity">
    <text evidence="2 11">Belongs to the glypican family.</text>
</comment>
<dbReference type="GO" id="GO:0016477">
    <property type="term" value="P:cell migration"/>
    <property type="evidence" value="ECO:0007669"/>
    <property type="project" value="TreeGrafter"/>
</dbReference>
<dbReference type="PANTHER" id="PTHR10822:SF24">
    <property type="entry name" value="GLYPICAN-2"/>
    <property type="match status" value="1"/>
</dbReference>
<name>A0A3B5KTJ0_9TELE</name>
<evidence type="ECO:0000256" key="6">
    <source>
        <dbReference type="ARBA" id="ARBA00022974"/>
    </source>
</evidence>
<evidence type="ECO:0000256" key="11">
    <source>
        <dbReference type="RuleBase" id="RU003518"/>
    </source>
</evidence>
<evidence type="ECO:0000313" key="14">
    <source>
        <dbReference type="Ensembl" id="ENSXCOP00000001290.1"/>
    </source>
</evidence>
<evidence type="ECO:0000256" key="5">
    <source>
        <dbReference type="ARBA" id="ARBA00022729"/>
    </source>
</evidence>
<dbReference type="GO" id="GO:0009986">
    <property type="term" value="C:cell surface"/>
    <property type="evidence" value="ECO:0007669"/>
    <property type="project" value="TreeGrafter"/>
</dbReference>
<keyword evidence="4 12" id="KW-0336">GPI-anchor</keyword>
<sequence length="486" mass="55234">MEETLSLQSERDFLKATEDNSQFLLTTFTQRHHLSEKSMNQMFTKTYGRLFTQNTHVFQELFVELRRYYSGGSVSLTEVFSDFWSGLVERVFSLVNPQYQFSDDYLECVSKHTEQLQPFGDVPRKLRVQVSRAFIAARALSQGLAFGRDMVNTATKVTDSECVRGLMRQWYCPLCRGLPFLRPCHSLCLNVMKGCLANQAELDTEWNNFIGESGDKKQSTQHDVLVFFQYKYINGTYLTCGVISKQCHVCFSHCPPSGPYMVLSPSRTKTETSKRSLNHSRYPSTSTQVTELKERLRPMRGFWVSLPHTICNDERMAADVTNEDRCWNGQTRGRYLPDVTGNGLASQINNPEVEVDIARPDVKVKQLIVDLKVVTNKLKHAERGQDINFIDSEEGSGSGGGDHDERYSDDWPGYGPHSPPYSKTPRNPVSNPAKPTRGRERNGSKWSRNHGQGRIKASATSPHLHISSLVPLLSLQFVIMVSPLWR</sequence>
<keyword evidence="7 12" id="KW-0472">Membrane</keyword>
<keyword evidence="9 12" id="KW-0357">Heparan sulfate</keyword>
<feature type="region of interest" description="Disordered" evidence="13">
    <location>
        <begin position="388"/>
        <end position="459"/>
    </location>
</feature>
<dbReference type="GO" id="GO:0009966">
    <property type="term" value="P:regulation of signal transduction"/>
    <property type="evidence" value="ECO:0007669"/>
    <property type="project" value="InterPro"/>
</dbReference>
<reference evidence="14" key="1">
    <citation type="submission" date="2025-08" db="UniProtKB">
        <authorList>
            <consortium name="Ensembl"/>
        </authorList>
    </citation>
    <scope>IDENTIFICATION</scope>
</reference>
<dbReference type="InterPro" id="IPR001863">
    <property type="entry name" value="Glypican"/>
</dbReference>
<evidence type="ECO:0000256" key="4">
    <source>
        <dbReference type="ARBA" id="ARBA00022622"/>
    </source>
</evidence>
<evidence type="ECO:0000256" key="12">
    <source>
        <dbReference type="RuleBase" id="RU003519"/>
    </source>
</evidence>
<dbReference type="GO" id="GO:0005576">
    <property type="term" value="C:extracellular region"/>
    <property type="evidence" value="ECO:0007669"/>
    <property type="project" value="TreeGrafter"/>
</dbReference>
<keyword evidence="15" id="KW-1185">Reference proteome</keyword>
<evidence type="ECO:0000256" key="8">
    <source>
        <dbReference type="ARBA" id="ARBA00023180"/>
    </source>
</evidence>
<keyword evidence="6 12" id="KW-0654">Proteoglycan</keyword>
<dbReference type="GO" id="GO:0007224">
    <property type="term" value="P:smoothened signaling pathway"/>
    <property type="evidence" value="ECO:0007669"/>
    <property type="project" value="TreeGrafter"/>
</dbReference>
<dbReference type="GO" id="GO:1905475">
    <property type="term" value="P:regulation of protein localization to membrane"/>
    <property type="evidence" value="ECO:0007669"/>
    <property type="project" value="TreeGrafter"/>
</dbReference>
<reference evidence="14" key="2">
    <citation type="submission" date="2025-09" db="UniProtKB">
        <authorList>
            <consortium name="Ensembl"/>
        </authorList>
    </citation>
    <scope>IDENTIFICATION</scope>
</reference>
<dbReference type="Ensembl" id="ENSXCOT00000001309.1">
    <property type="protein sequence ID" value="ENSXCOP00000001290.1"/>
    <property type="gene ID" value="ENSXCOG00000000922.1"/>
</dbReference>
<evidence type="ECO:0000256" key="10">
    <source>
        <dbReference type="ARBA" id="ARBA00023288"/>
    </source>
</evidence>
<evidence type="ECO:0000256" key="3">
    <source>
        <dbReference type="ARBA" id="ARBA00022475"/>
    </source>
</evidence>
<dbReference type="Proteomes" id="UP000261380">
    <property type="component" value="Unplaced"/>
</dbReference>
<proteinExistence type="inferred from homology"/>
<dbReference type="PANTHER" id="PTHR10822">
    <property type="entry name" value="GLYPICAN"/>
    <property type="match status" value="1"/>
</dbReference>
<keyword evidence="8" id="KW-0325">Glycoprotein</keyword>
<evidence type="ECO:0000313" key="15">
    <source>
        <dbReference type="Proteomes" id="UP000261380"/>
    </source>
</evidence>